<dbReference type="FunCoup" id="A3GI07">
    <property type="interactions" value="126"/>
</dbReference>
<dbReference type="GeneID" id="4851906"/>
<dbReference type="GO" id="GO:0050661">
    <property type="term" value="F:NADP binding"/>
    <property type="evidence" value="ECO:0007669"/>
    <property type="project" value="InterPro"/>
</dbReference>
<gene>
    <name evidence="14" type="ORF">PICST_53707</name>
</gene>
<keyword evidence="6" id="KW-0686">Riboflavin biosynthesis</keyword>
<evidence type="ECO:0000256" key="4">
    <source>
        <dbReference type="ARBA" id="ARBA00012851"/>
    </source>
</evidence>
<evidence type="ECO:0000256" key="12">
    <source>
        <dbReference type="ARBA" id="ARBA00049020"/>
    </source>
</evidence>
<dbReference type="OrthoDB" id="5432at2759"/>
<evidence type="ECO:0000256" key="8">
    <source>
        <dbReference type="ARBA" id="ARBA00023002"/>
    </source>
</evidence>
<dbReference type="STRING" id="322104.A3GI07"/>
<dbReference type="InterPro" id="IPR011549">
    <property type="entry name" value="RibD_C"/>
</dbReference>
<dbReference type="EMBL" id="AAVQ01000002">
    <property type="protein sequence ID" value="EAZ63147.1"/>
    <property type="molecule type" value="Genomic_DNA"/>
</dbReference>
<dbReference type="PANTHER" id="PTHR38011">
    <property type="entry name" value="DIHYDROFOLATE REDUCTASE FAMILY PROTEIN (AFU_ORTHOLOGUE AFUA_8G06820)"/>
    <property type="match status" value="1"/>
</dbReference>
<dbReference type="Gene3D" id="3.40.430.10">
    <property type="entry name" value="Dihydrofolate Reductase, subunit A"/>
    <property type="match status" value="1"/>
</dbReference>
<dbReference type="Pfam" id="PF01872">
    <property type="entry name" value="RibD_C"/>
    <property type="match status" value="1"/>
</dbReference>
<proteinExistence type="inferred from homology"/>
<comment type="catalytic activity">
    <reaction evidence="11">
        <text>2,5-diamino-6-(1-D-ribitylamino)pyrimidin-4(3H)-one 5'-phosphate + NAD(+) = 2,5-diamino-6-(1-D-ribosylamino)pyrimidin-4(3H)-one 5'-phosphate + NADH + H(+)</text>
        <dbReference type="Rhea" id="RHEA:27274"/>
        <dbReference type="ChEBI" id="CHEBI:15378"/>
        <dbReference type="ChEBI" id="CHEBI:57540"/>
        <dbReference type="ChEBI" id="CHEBI:57945"/>
        <dbReference type="ChEBI" id="CHEBI:58890"/>
        <dbReference type="ChEBI" id="CHEBI:59545"/>
        <dbReference type="EC" id="1.1.1.302"/>
    </reaction>
</comment>
<name>A3GI07_PICST</name>
<reference evidence="14 15" key="1">
    <citation type="journal article" date="2007" name="Nat. Biotechnol.">
        <title>Genome sequence of the lignocellulose-bioconverting and xylose-fermenting yeast Pichia stipitis.</title>
        <authorList>
            <person name="Jeffries T.W."/>
            <person name="Grigoriev I.V."/>
            <person name="Grimwood J."/>
            <person name="Laplaza J.M."/>
            <person name="Aerts A."/>
            <person name="Salamov A."/>
            <person name="Schmutz J."/>
            <person name="Lindquist E."/>
            <person name="Dehal P."/>
            <person name="Shapiro H."/>
            <person name="Jin Y.S."/>
            <person name="Passoth V."/>
            <person name="Richardson P.M."/>
        </authorList>
    </citation>
    <scope>NUCLEOTIDE SEQUENCE [LARGE SCALE GENOMIC DNA]</scope>
    <source>
        <strain evidence="15">ATCC 58785 / CBS 6054 / NBRC 10063 / NRRL Y-11545</strain>
    </source>
</reference>
<protein>
    <recommendedName>
        <fullName evidence="5">2,5-diamino-6-ribosylamino-4(3H)-pyrimidinone 5'-phosphate reductase</fullName>
        <ecNumber evidence="4">1.1.1.302</ecNumber>
    </recommendedName>
    <alternativeName>
        <fullName evidence="10">2,5-diamino-6-(5-phospho-D-ribosylamino)pyrimidin-4(3H)-one reductase</fullName>
    </alternativeName>
    <alternativeName>
        <fullName evidence="9">2,5-diamino-6-ribitylamino-4(3H)-pyrimidinone 5'-phosphate synthase</fullName>
    </alternativeName>
</protein>
<dbReference type="GO" id="GO:0009231">
    <property type="term" value="P:riboflavin biosynthetic process"/>
    <property type="evidence" value="ECO:0007669"/>
    <property type="project" value="UniProtKB-UniPathway"/>
</dbReference>
<dbReference type="PANTHER" id="PTHR38011:SF7">
    <property type="entry name" value="2,5-DIAMINO-6-RIBOSYLAMINO-4(3H)-PYRIMIDINONE 5'-PHOSPHATE REDUCTASE"/>
    <property type="match status" value="1"/>
</dbReference>
<dbReference type="InterPro" id="IPR024072">
    <property type="entry name" value="DHFR-like_dom_sf"/>
</dbReference>
<feature type="non-terminal residue" evidence="14">
    <location>
        <position position="1"/>
    </location>
</feature>
<dbReference type="KEGG" id="pic:PICST_53707"/>
<evidence type="ECO:0000256" key="2">
    <source>
        <dbReference type="ARBA" id="ARBA00005104"/>
    </source>
</evidence>
<evidence type="ECO:0000256" key="11">
    <source>
        <dbReference type="ARBA" id="ARBA00047550"/>
    </source>
</evidence>
<dbReference type="UniPathway" id="UPA00275"/>
<evidence type="ECO:0000256" key="1">
    <source>
        <dbReference type="ARBA" id="ARBA00003555"/>
    </source>
</evidence>
<evidence type="ECO:0000259" key="13">
    <source>
        <dbReference type="Pfam" id="PF01872"/>
    </source>
</evidence>
<accession>A3GI07</accession>
<keyword evidence="7" id="KW-0521">NADP</keyword>
<comment type="pathway">
    <text evidence="2">Cofactor biosynthesis; riboflavin biosynthesis.</text>
</comment>
<dbReference type="Proteomes" id="UP000002258">
    <property type="component" value="Chromosome 1"/>
</dbReference>
<keyword evidence="15" id="KW-1185">Reference proteome</keyword>
<dbReference type="GO" id="GO:0008703">
    <property type="term" value="F:5-amino-6-(5-phosphoribosylamino)uracil reductase activity"/>
    <property type="evidence" value="ECO:0007669"/>
    <property type="project" value="EnsemblFungi"/>
</dbReference>
<organism evidence="14 15">
    <name type="scientific">Scheffersomyces stipitis (strain ATCC 58785 / CBS 6054 / NBRC 10063 / NRRL Y-11545)</name>
    <name type="common">Yeast</name>
    <name type="synonym">Pichia stipitis</name>
    <dbReference type="NCBI Taxonomy" id="322104"/>
    <lineage>
        <taxon>Eukaryota</taxon>
        <taxon>Fungi</taxon>
        <taxon>Dikarya</taxon>
        <taxon>Ascomycota</taxon>
        <taxon>Saccharomycotina</taxon>
        <taxon>Pichiomycetes</taxon>
        <taxon>Debaryomycetaceae</taxon>
        <taxon>Scheffersomyces</taxon>
    </lineage>
</organism>
<dbReference type="NCBIfam" id="TIGR00227">
    <property type="entry name" value="ribD_Cterm"/>
    <property type="match status" value="1"/>
</dbReference>
<dbReference type="EC" id="1.1.1.302" evidence="4"/>
<comment type="catalytic activity">
    <reaction evidence="12">
        <text>2,5-diamino-6-(1-D-ribitylamino)pyrimidin-4(3H)-one 5'-phosphate + NADP(+) = 2,5-diamino-6-(1-D-ribosylamino)pyrimidin-4(3H)-one 5'-phosphate + NADPH + H(+)</text>
        <dbReference type="Rhea" id="RHEA:27278"/>
        <dbReference type="ChEBI" id="CHEBI:15378"/>
        <dbReference type="ChEBI" id="CHEBI:57783"/>
        <dbReference type="ChEBI" id="CHEBI:58349"/>
        <dbReference type="ChEBI" id="CHEBI:58890"/>
        <dbReference type="ChEBI" id="CHEBI:59545"/>
        <dbReference type="EC" id="1.1.1.302"/>
    </reaction>
</comment>
<dbReference type="RefSeq" id="XP_001387170.1">
    <property type="nucleotide sequence ID" value="XM_001387133.1"/>
</dbReference>
<dbReference type="InterPro" id="IPR050765">
    <property type="entry name" value="Riboflavin_Biosynth_HTPR"/>
</dbReference>
<dbReference type="InterPro" id="IPR002734">
    <property type="entry name" value="RibDG_C"/>
</dbReference>
<dbReference type="OMA" id="HYLRYHH"/>
<evidence type="ECO:0000256" key="6">
    <source>
        <dbReference type="ARBA" id="ARBA00022619"/>
    </source>
</evidence>
<sequence length="265" mass="30242">FIFFSRFTRNHHQMSLIPLPESLVPFLEPYLPTPKIQHQKRPFVTLTYAQSLDSRIAAKKGTQTKISHLETKTMTHYLRSKHDAIMVAIGTVQADDPKLNCRYREDGNDHSPRPVILDPHGKWNYSESQLRAICDNKQGKAPYIIIEENVKPKQEDIEILQEQNGLFIYLPLSTDHSANWDLILQKLHDLGVESIMIEGGAMVINELLDFHRTQHDLIDSLIITVGPIFLGSQGVEVSPRKQVNLEDVKWWTGVSDSIICAKVTK</sequence>
<keyword evidence="8" id="KW-0560">Oxidoreductase</keyword>
<dbReference type="SUPFAM" id="SSF53597">
    <property type="entry name" value="Dihydrofolate reductase-like"/>
    <property type="match status" value="1"/>
</dbReference>
<comment type="caution">
    <text evidence="14">The sequence shown here is derived from an EMBL/GenBank/DDBJ whole genome shotgun (WGS) entry which is preliminary data.</text>
</comment>
<comment type="function">
    <text evidence="1">Catalyzes an early step in riboflavin biosynthesis, the NADPH-dependent reduction of the ribose side chain of 2,5-diamino-6-ribosylamino-4(3H)-pyrimidinone 5'-phosphate, yielding 2,5-diamino-6-ribitylamino-4(3H)-pyrimidinone 5'-phosphate.</text>
</comment>
<dbReference type="eggNOG" id="ENOG502RZWZ">
    <property type="taxonomic scope" value="Eukaryota"/>
</dbReference>
<evidence type="ECO:0000256" key="10">
    <source>
        <dbReference type="ARBA" id="ARBA00031630"/>
    </source>
</evidence>
<feature type="domain" description="Bacterial bifunctional deaminase-reductase C-terminal" evidence="13">
    <location>
        <begin position="42"/>
        <end position="256"/>
    </location>
</feature>
<evidence type="ECO:0000313" key="14">
    <source>
        <dbReference type="EMBL" id="EAZ63147.1"/>
    </source>
</evidence>
<evidence type="ECO:0000256" key="5">
    <source>
        <dbReference type="ARBA" id="ARBA00015035"/>
    </source>
</evidence>
<evidence type="ECO:0000256" key="9">
    <source>
        <dbReference type="ARBA" id="ARBA00030073"/>
    </source>
</evidence>
<dbReference type="HOGENOM" id="CLU_036590_5_0_1"/>
<evidence type="ECO:0000256" key="3">
    <source>
        <dbReference type="ARBA" id="ARBA00009723"/>
    </source>
</evidence>
<dbReference type="AlphaFoldDB" id="A3GI07"/>
<dbReference type="InParanoid" id="A3GI07"/>
<evidence type="ECO:0000313" key="15">
    <source>
        <dbReference type="Proteomes" id="UP000002258"/>
    </source>
</evidence>
<evidence type="ECO:0000256" key="7">
    <source>
        <dbReference type="ARBA" id="ARBA00022857"/>
    </source>
</evidence>
<comment type="similarity">
    <text evidence="3">Belongs to the HTP reductase family.</text>
</comment>